<dbReference type="PROSITE" id="PS51034">
    <property type="entry name" value="ZP_2"/>
    <property type="match status" value="1"/>
</dbReference>
<dbReference type="AlphaFoldDB" id="A0A8C5GAR1"/>
<dbReference type="PANTHER" id="PTHR47130">
    <property type="entry name" value="SI:DKEY-19B23.11-RELATED"/>
    <property type="match status" value="1"/>
</dbReference>
<keyword evidence="4" id="KW-1185">Reference proteome</keyword>
<evidence type="ECO:0000256" key="1">
    <source>
        <dbReference type="SAM" id="SignalP"/>
    </source>
</evidence>
<reference evidence="3" key="2">
    <citation type="submission" date="2025-08" db="UniProtKB">
        <authorList>
            <consortium name="Ensembl"/>
        </authorList>
    </citation>
    <scope>IDENTIFICATION</scope>
</reference>
<evidence type="ECO:0000313" key="4">
    <source>
        <dbReference type="Proteomes" id="UP000694680"/>
    </source>
</evidence>
<reference evidence="3" key="1">
    <citation type="submission" date="2020-06" db="EMBL/GenBank/DDBJ databases">
        <authorList>
            <consortium name="Wellcome Sanger Institute Data Sharing"/>
        </authorList>
    </citation>
    <scope>NUCLEOTIDE SEQUENCE [LARGE SCALE GENOMIC DNA]</scope>
</reference>
<proteinExistence type="predicted"/>
<accession>A0A8C5GAR1</accession>
<keyword evidence="1" id="KW-0732">Signal</keyword>
<feature type="signal peptide" evidence="1">
    <location>
        <begin position="1"/>
        <end position="33"/>
    </location>
</feature>
<feature type="chain" id="PRO_5034100297" evidence="1">
    <location>
        <begin position="34"/>
        <end position="796"/>
    </location>
</feature>
<gene>
    <name evidence="3" type="primary">zpax4</name>
</gene>
<organism evidence="3 4">
    <name type="scientific">Gouania willdenowi</name>
    <name type="common">Blunt-snouted clingfish</name>
    <name type="synonym">Lepadogaster willdenowi</name>
    <dbReference type="NCBI Taxonomy" id="441366"/>
    <lineage>
        <taxon>Eukaryota</taxon>
        <taxon>Metazoa</taxon>
        <taxon>Chordata</taxon>
        <taxon>Craniata</taxon>
        <taxon>Vertebrata</taxon>
        <taxon>Euteleostomi</taxon>
        <taxon>Actinopterygii</taxon>
        <taxon>Neopterygii</taxon>
        <taxon>Teleostei</taxon>
        <taxon>Neoteleostei</taxon>
        <taxon>Acanthomorphata</taxon>
        <taxon>Ovalentaria</taxon>
        <taxon>Blenniimorphae</taxon>
        <taxon>Blenniiformes</taxon>
        <taxon>Gobiesocoidei</taxon>
        <taxon>Gobiesocidae</taxon>
        <taxon>Gobiesocinae</taxon>
        <taxon>Gouania</taxon>
    </lineage>
</organism>
<dbReference type="Gene3D" id="2.60.40.3210">
    <property type="entry name" value="Zona pellucida, ZP-N domain"/>
    <property type="match status" value="1"/>
</dbReference>
<dbReference type="InterPro" id="IPR055356">
    <property type="entry name" value="ZP-N"/>
</dbReference>
<evidence type="ECO:0000313" key="3">
    <source>
        <dbReference type="Ensembl" id="ENSGWIP00000026624.1"/>
    </source>
</evidence>
<dbReference type="PANTHER" id="PTHR47130:SF6">
    <property type="entry name" value="EGG ENVELOPE GLYCOPROTEIN-LIKE PRECURSOR"/>
    <property type="match status" value="1"/>
</dbReference>
<dbReference type="Proteomes" id="UP000694680">
    <property type="component" value="Chromosome 18"/>
</dbReference>
<dbReference type="Pfam" id="PF26562">
    <property type="entry name" value="Ig-like"/>
    <property type="match status" value="1"/>
</dbReference>
<evidence type="ECO:0000259" key="2">
    <source>
        <dbReference type="PROSITE" id="PS51034"/>
    </source>
</evidence>
<dbReference type="Pfam" id="PF23344">
    <property type="entry name" value="ZP-N"/>
    <property type="match status" value="1"/>
</dbReference>
<dbReference type="InterPro" id="IPR001507">
    <property type="entry name" value="ZP_dom"/>
</dbReference>
<protein>
    <submittedName>
        <fullName evidence="3">Uncharacterized LOC114480600</fullName>
    </submittedName>
</protein>
<sequence length="796" mass="89498">MLVLDSAVTPGAMSVRLSFGVALVLFLSSPVRSEIIPDEVHHMECHDRYLMIAADLSFTGNNPRFVAVDKKGLHELTKPYQAKCGYSITHIHLLNLVELRASFFSCHTENINDQVFMFNIHLITMHNEVEKIYALNKTCSPSVPWSPREVTCEANYIEVSLGNEVSCRSRLQRDELNSTKVMQSSVASDWQVMFQRADEQMLPMNLSQAKKQGYMFDFTDGRLVFRTPYEQPECLLVQENGVPVEMIHATLFSKQGWIVLMVDLVVACSMYPGSYENGYVIWKTPEILFPGFHSTKINMGLNGNLVEQQAAEQKGYTVEVKDNTIDVGIPNTAEGGYRRSFVVDHLYEFYTFCLCFEQVLMDNNGIETTLRFHRTLMTPLLPCSVYTENQTNLEDHKFTVYVGDVPEDVELTSIHLNGHERQVHCTNKCSHNITRVSYHNNTHGYILEVPFDDPVALCQYLEEESVLQYSLDINYTLTVKTQSKPYYHLASIVATFTDVSPPVFDVDCLETGISFKLGHRPFDFLWEIFIGSEPLTAELATHRGYFLSNNSQSLLLEVPLFTDGYEYTEITLGGFFGTFTILMKNAGTSVAQTSTEKTCPFSSNELIMCSTDGRITAVVDVSLVMSHGGLAMGTKLLDKRCRPKETDKTRALFSFPVSSCGTMVKIGRQNVTYINEISYQTSLNVRSGFLDNATERVGVQCTYPLSGLYLLFSKIRFESDSVGVGKITHTLPGAGVHTSGLRGPIRSTALPQTVPATKKPPSKPALFMGADQPPAQFFKVSKFYNYARNYERGEYL</sequence>
<dbReference type="InterPro" id="IPR058876">
    <property type="entry name" value="Ig-like_ZP"/>
</dbReference>
<reference evidence="3" key="3">
    <citation type="submission" date="2025-09" db="UniProtKB">
        <authorList>
            <consortium name="Ensembl"/>
        </authorList>
    </citation>
    <scope>IDENTIFICATION</scope>
</reference>
<name>A0A8C5GAR1_GOUWI</name>
<dbReference type="Ensembl" id="ENSGWIT00000029083.1">
    <property type="protein sequence ID" value="ENSGWIP00000026624.1"/>
    <property type="gene ID" value="ENSGWIG00000013965.1"/>
</dbReference>
<feature type="domain" description="ZP" evidence="2">
    <location>
        <begin position="608"/>
        <end position="796"/>
    </location>
</feature>